<evidence type="ECO:0000313" key="6">
    <source>
        <dbReference type="Proteomes" id="UP000274907"/>
    </source>
</evidence>
<keyword evidence="2 5" id="KW-0378">Hydrolase</keyword>
<gene>
    <name evidence="5" type="ORF">EAH68_06890</name>
</gene>
<feature type="active site" evidence="3">
    <location>
        <position position="157"/>
    </location>
</feature>
<dbReference type="Proteomes" id="UP000274907">
    <property type="component" value="Unassembled WGS sequence"/>
</dbReference>
<dbReference type="InterPro" id="IPR050300">
    <property type="entry name" value="GDXG_lipolytic_enzyme"/>
</dbReference>
<evidence type="ECO:0000256" key="3">
    <source>
        <dbReference type="PROSITE-ProRule" id="PRU10038"/>
    </source>
</evidence>
<evidence type="ECO:0000259" key="4">
    <source>
        <dbReference type="Pfam" id="PF07859"/>
    </source>
</evidence>
<dbReference type="AlphaFoldDB" id="A0A430HZJ9"/>
<dbReference type="RefSeq" id="WP_126120581.1">
    <property type="nucleotide sequence ID" value="NZ_RXHJ01000006.1"/>
</dbReference>
<proteinExistence type="inferred from homology"/>
<dbReference type="InterPro" id="IPR029058">
    <property type="entry name" value="AB_hydrolase_fold"/>
</dbReference>
<dbReference type="Pfam" id="PF07859">
    <property type="entry name" value="Abhydrolase_3"/>
    <property type="match status" value="1"/>
</dbReference>
<evidence type="ECO:0000256" key="2">
    <source>
        <dbReference type="ARBA" id="ARBA00022801"/>
    </source>
</evidence>
<comment type="caution">
    <text evidence="5">The sequence shown here is derived from an EMBL/GenBank/DDBJ whole genome shotgun (WGS) entry which is preliminary data.</text>
</comment>
<reference evidence="5 6" key="1">
    <citation type="submission" date="2018-12" db="EMBL/GenBank/DDBJ databases">
        <title>YIM 101343 draft genome.</title>
        <authorList>
            <person name="Chen X."/>
        </authorList>
    </citation>
    <scope>NUCLEOTIDE SEQUENCE [LARGE SCALE GENOMIC DNA]</scope>
    <source>
        <strain evidence="5 6">YIM 101343</strain>
    </source>
</reference>
<dbReference type="InterPro" id="IPR033140">
    <property type="entry name" value="Lipase_GDXG_put_SER_AS"/>
</dbReference>
<feature type="domain" description="Alpha/beta hydrolase fold-3" evidence="4">
    <location>
        <begin position="79"/>
        <end position="285"/>
    </location>
</feature>
<dbReference type="GO" id="GO:0016787">
    <property type="term" value="F:hydrolase activity"/>
    <property type="evidence" value="ECO:0007669"/>
    <property type="project" value="UniProtKB-KW"/>
</dbReference>
<evidence type="ECO:0000256" key="1">
    <source>
        <dbReference type="ARBA" id="ARBA00010515"/>
    </source>
</evidence>
<comment type="similarity">
    <text evidence="1">Belongs to the 'GDXG' lipolytic enzyme family.</text>
</comment>
<dbReference type="PROSITE" id="PS01174">
    <property type="entry name" value="LIPASE_GDXG_SER"/>
    <property type="match status" value="1"/>
</dbReference>
<dbReference type="Gene3D" id="3.40.50.1820">
    <property type="entry name" value="alpha/beta hydrolase"/>
    <property type="match status" value="1"/>
</dbReference>
<dbReference type="PANTHER" id="PTHR48081:SF8">
    <property type="entry name" value="ALPHA_BETA HYDROLASE FOLD-3 DOMAIN-CONTAINING PROTEIN-RELATED"/>
    <property type="match status" value="1"/>
</dbReference>
<sequence length="323" mass="34948">MSFDEATSNFLTAAAENAGDRPLWEMSAPEAREATSGLDELYGPGPEMHDARDHQVVGEDGQEFTVRVLLPSPSPTAVVVYYHGGGWVLENLAGYDTLGRQLAERSGAAVVLVEYRKAPEHPFPIPVDDAWAGLKWAEENIAERNGKVLPLIVAGDSAGANLAAVVAQRARDEGSPTLQAQILVCPVTDVDFTRDSYLAPENQTLVSLEAMKWFWDQYVPDASQRSNPAATPLNAPSLADLPPALVITAEHDVLRDEGEAYARALQEAGVQVEHHRWEGQMHTFFSMVNVLPGSAAAIDLVTERIRSFANDAAAQPDRATIAN</sequence>
<dbReference type="OrthoDB" id="3181909at2"/>
<evidence type="ECO:0000313" key="5">
    <source>
        <dbReference type="EMBL" id="RSZ63948.1"/>
    </source>
</evidence>
<dbReference type="InterPro" id="IPR013094">
    <property type="entry name" value="AB_hydrolase_3"/>
</dbReference>
<dbReference type="EMBL" id="RXHJ01000006">
    <property type="protein sequence ID" value="RSZ63948.1"/>
    <property type="molecule type" value="Genomic_DNA"/>
</dbReference>
<dbReference type="PANTHER" id="PTHR48081">
    <property type="entry name" value="AB HYDROLASE SUPERFAMILY PROTEIN C4A8.06C"/>
    <property type="match status" value="1"/>
</dbReference>
<name>A0A430HZJ9_9CORY</name>
<accession>A0A430HZJ9</accession>
<organism evidence="5 6">
    <name type="scientific">Corynebacterium hylobatis</name>
    <dbReference type="NCBI Taxonomy" id="1859290"/>
    <lineage>
        <taxon>Bacteria</taxon>
        <taxon>Bacillati</taxon>
        <taxon>Actinomycetota</taxon>
        <taxon>Actinomycetes</taxon>
        <taxon>Mycobacteriales</taxon>
        <taxon>Corynebacteriaceae</taxon>
        <taxon>Corynebacterium</taxon>
    </lineage>
</organism>
<protein>
    <submittedName>
        <fullName evidence="5">Alpha/beta hydrolase</fullName>
    </submittedName>
</protein>
<dbReference type="SUPFAM" id="SSF53474">
    <property type="entry name" value="alpha/beta-Hydrolases"/>
    <property type="match status" value="1"/>
</dbReference>
<keyword evidence="6" id="KW-1185">Reference proteome</keyword>